<dbReference type="RefSeq" id="WP_344799941.1">
    <property type="nucleotide sequence ID" value="NZ_BAABBN010000012.1"/>
</dbReference>
<gene>
    <name evidence="2" type="ORF">GCM10022277_35440</name>
</gene>
<sequence>MLPMGTIVTFCMLIGLIFASRLPVLIRLQQLPKSVMMVIGFVVLAAGLWNVLWYALRHLTEFWGIAALLSGSLMVITAGYIINEKKMPGMLKQARPLVQLLLLACMLKYGITIYQM</sequence>
<feature type="transmembrane region" description="Helical" evidence="1">
    <location>
        <begin position="6"/>
        <end position="24"/>
    </location>
</feature>
<organism evidence="2 3">
    <name type="scientific">Litoribacillus peritrichatus</name>
    <dbReference type="NCBI Taxonomy" id="718191"/>
    <lineage>
        <taxon>Bacteria</taxon>
        <taxon>Pseudomonadati</taxon>
        <taxon>Pseudomonadota</taxon>
        <taxon>Gammaproteobacteria</taxon>
        <taxon>Oceanospirillales</taxon>
        <taxon>Oceanospirillaceae</taxon>
        <taxon>Litoribacillus</taxon>
    </lineage>
</organism>
<reference evidence="3" key="1">
    <citation type="journal article" date="2019" name="Int. J. Syst. Evol. Microbiol.">
        <title>The Global Catalogue of Microorganisms (GCM) 10K type strain sequencing project: providing services to taxonomists for standard genome sequencing and annotation.</title>
        <authorList>
            <consortium name="The Broad Institute Genomics Platform"/>
            <consortium name="The Broad Institute Genome Sequencing Center for Infectious Disease"/>
            <person name="Wu L."/>
            <person name="Ma J."/>
        </authorList>
    </citation>
    <scope>NUCLEOTIDE SEQUENCE [LARGE SCALE GENOMIC DNA]</scope>
    <source>
        <strain evidence="3">JCM 17551</strain>
    </source>
</reference>
<keyword evidence="1" id="KW-1133">Transmembrane helix</keyword>
<evidence type="ECO:0000313" key="2">
    <source>
        <dbReference type="EMBL" id="GAA3935867.1"/>
    </source>
</evidence>
<evidence type="ECO:0000256" key="1">
    <source>
        <dbReference type="SAM" id="Phobius"/>
    </source>
</evidence>
<keyword evidence="1" id="KW-0472">Membrane</keyword>
<evidence type="ECO:0000313" key="3">
    <source>
        <dbReference type="Proteomes" id="UP001501565"/>
    </source>
</evidence>
<keyword evidence="1" id="KW-0812">Transmembrane</keyword>
<proteinExistence type="predicted"/>
<dbReference type="Proteomes" id="UP001501565">
    <property type="component" value="Unassembled WGS sequence"/>
</dbReference>
<feature type="transmembrane region" description="Helical" evidence="1">
    <location>
        <begin position="94"/>
        <end position="114"/>
    </location>
</feature>
<accession>A0ABP7N3X4</accession>
<name>A0ABP7N3X4_9GAMM</name>
<dbReference type="EMBL" id="BAABBN010000012">
    <property type="protein sequence ID" value="GAA3935867.1"/>
    <property type="molecule type" value="Genomic_DNA"/>
</dbReference>
<keyword evidence="3" id="KW-1185">Reference proteome</keyword>
<feature type="transmembrane region" description="Helical" evidence="1">
    <location>
        <begin position="62"/>
        <end position="82"/>
    </location>
</feature>
<feature type="transmembrane region" description="Helical" evidence="1">
    <location>
        <begin position="36"/>
        <end position="56"/>
    </location>
</feature>
<protein>
    <submittedName>
        <fullName evidence="2">Uncharacterized protein</fullName>
    </submittedName>
</protein>
<comment type="caution">
    <text evidence="2">The sequence shown here is derived from an EMBL/GenBank/DDBJ whole genome shotgun (WGS) entry which is preliminary data.</text>
</comment>